<evidence type="ECO:0000259" key="3">
    <source>
        <dbReference type="PROSITE" id="PS51471"/>
    </source>
</evidence>
<dbReference type="HOGENOM" id="CLU_005335_1_0_1"/>
<keyword evidence="5" id="KW-1185">Reference proteome</keyword>
<feature type="domain" description="Fe2OG dioxygenase" evidence="3">
    <location>
        <begin position="99"/>
        <end position="222"/>
    </location>
</feature>
<accession>A0A0A1TM82</accession>
<dbReference type="Gene3D" id="1.20.1050.10">
    <property type="match status" value="1"/>
</dbReference>
<dbReference type="SUPFAM" id="SSF47616">
    <property type="entry name" value="GST C-terminal domain-like"/>
    <property type="match status" value="1"/>
</dbReference>
<dbReference type="InterPro" id="IPR005123">
    <property type="entry name" value="Oxoglu/Fe-dep_dioxygenase_dom"/>
</dbReference>
<dbReference type="Pfam" id="PF24470">
    <property type="entry name" value="Thiored_Isochorism"/>
    <property type="match status" value="1"/>
</dbReference>
<evidence type="ECO:0000259" key="2">
    <source>
        <dbReference type="PROSITE" id="PS50405"/>
    </source>
</evidence>
<reference evidence="4 5" key="1">
    <citation type="journal article" date="2015" name="Genome Announc.">
        <title>Draft Genome Sequence and Gene Annotation of the Entomopathogenic Fungus Verticillium hemipterigenum.</title>
        <authorList>
            <person name="Horn F."/>
            <person name="Habel A."/>
            <person name="Scharf D.H."/>
            <person name="Dworschak J."/>
            <person name="Brakhage A.A."/>
            <person name="Guthke R."/>
            <person name="Hertweck C."/>
            <person name="Linde J."/>
        </authorList>
    </citation>
    <scope>NUCLEOTIDE SEQUENCE [LARGE SCALE GENOMIC DNA]</scope>
</reference>
<dbReference type="InterPro" id="IPR057088">
    <property type="entry name" value="GLRG_09195_Thiored"/>
</dbReference>
<dbReference type="GO" id="GO:0006307">
    <property type="term" value="P:DNA alkylation repair"/>
    <property type="evidence" value="ECO:0007669"/>
    <property type="project" value="InterPro"/>
</dbReference>
<dbReference type="PANTHER" id="PTHR31212:SF5">
    <property type="entry name" value="ISOCHORISMATASE FAMILY PROTEIN FAMILY (AFU_ORTHOLOGUE AFUA_3G14500)"/>
    <property type="match status" value="1"/>
</dbReference>
<dbReference type="EMBL" id="CDHN01000004">
    <property type="protein sequence ID" value="CEJ92215.1"/>
    <property type="molecule type" value="Genomic_DNA"/>
</dbReference>
<dbReference type="STRING" id="1531966.A0A0A1TM82"/>
<dbReference type="CDD" id="cd00299">
    <property type="entry name" value="GST_C_family"/>
    <property type="match status" value="1"/>
</dbReference>
<evidence type="ECO:0000313" key="4">
    <source>
        <dbReference type="EMBL" id="CEJ92215.1"/>
    </source>
</evidence>
<dbReference type="SUPFAM" id="SSF51197">
    <property type="entry name" value="Clavaminate synthase-like"/>
    <property type="match status" value="1"/>
</dbReference>
<dbReference type="Proteomes" id="UP000039046">
    <property type="component" value="Unassembled WGS sequence"/>
</dbReference>
<organism evidence="4 5">
    <name type="scientific">[Torrubiella] hemipterigena</name>
    <dbReference type="NCBI Taxonomy" id="1531966"/>
    <lineage>
        <taxon>Eukaryota</taxon>
        <taxon>Fungi</taxon>
        <taxon>Dikarya</taxon>
        <taxon>Ascomycota</taxon>
        <taxon>Pezizomycotina</taxon>
        <taxon>Sordariomycetes</taxon>
        <taxon>Hypocreomycetidae</taxon>
        <taxon>Hypocreales</taxon>
        <taxon>Clavicipitaceae</taxon>
        <taxon>Clavicipitaceae incertae sedis</taxon>
        <taxon>'Torrubiella' clade</taxon>
    </lineage>
</organism>
<evidence type="ECO:0000313" key="5">
    <source>
        <dbReference type="Proteomes" id="UP000039046"/>
    </source>
</evidence>
<evidence type="ECO:0008006" key="6">
    <source>
        <dbReference type="Google" id="ProtNLM"/>
    </source>
</evidence>
<protein>
    <recommendedName>
        <fullName evidence="6">Fe2OG dioxygenase domain-containing protein</fullName>
    </recommendedName>
</protein>
<dbReference type="Gene3D" id="2.60.120.590">
    <property type="entry name" value="Alpha-ketoglutarate-dependent dioxygenase AlkB-like"/>
    <property type="match status" value="1"/>
</dbReference>
<sequence length="483" mass="54125">MASTPESAFGQGDCHLVQNLLSPGLETGIFEKLKDEVNWMRMSHQGGEVPRLVAVQGHIGTDGSVPIYRHPADESPPLTQFTPTVLAIKEETEKQLGHPLNHVLIQLYRDGTDYISEHSDKTLDISHGSYIANVSVGAQRTMILRTKRTKRDPSRVHDEDEDGARQSQRINLPHNSLLKMGLQTNMKWLHAIRQDKRADRDKTPDELAYGSARISLTFRRISTFMSQDGSIIWGQGATSKTRDAAKSTISGDVPEAIAMLKAFGRENHSSNFDWQDAYGAGFDVLHITSAPRFFAGADKVPNRRISLMLNEYGIKYARGSADWPKGEKPVASFGSQTMSFLRYVDNNDQGTDVRGDIAIMLYLYFGNAKKHVDDVDVGSLYARFYRAMTIHGEWKRCREASNGNGISDQLAQEFSYWDSALLKMPFLGGLSPSLPDFAIWPVLHDIREEASGDGLKQFQNLNSYYQRVLCRDGVRENVLDTHV</sequence>
<dbReference type="GO" id="GO:0051213">
    <property type="term" value="F:dioxygenase activity"/>
    <property type="evidence" value="ECO:0007669"/>
    <property type="project" value="InterPro"/>
</dbReference>
<dbReference type="PROSITE" id="PS51471">
    <property type="entry name" value="FE2OG_OXY"/>
    <property type="match status" value="1"/>
</dbReference>
<proteinExistence type="predicted"/>
<dbReference type="InterPro" id="IPR010987">
    <property type="entry name" value="Glutathione-S-Trfase_C-like"/>
</dbReference>
<feature type="domain" description="GST C-terminal" evidence="2">
    <location>
        <begin position="352"/>
        <end position="483"/>
    </location>
</feature>
<dbReference type="InterPro" id="IPR027450">
    <property type="entry name" value="AlkB-like"/>
</dbReference>
<dbReference type="InterPro" id="IPR036282">
    <property type="entry name" value="Glutathione-S-Trfase_C_sf"/>
</dbReference>
<dbReference type="InterPro" id="IPR032854">
    <property type="entry name" value="ALKBH3"/>
</dbReference>
<dbReference type="OrthoDB" id="445341at2759"/>
<feature type="region of interest" description="Disordered" evidence="1">
    <location>
        <begin position="148"/>
        <end position="170"/>
    </location>
</feature>
<dbReference type="PANTHER" id="PTHR31212">
    <property type="entry name" value="ALPHA-KETOGLUTARATE-DEPENDENT DIOXYGENASE ALKB HOMOLOG 3"/>
    <property type="match status" value="1"/>
</dbReference>
<dbReference type="AlphaFoldDB" id="A0A0A1TM82"/>
<dbReference type="Pfam" id="PF13532">
    <property type="entry name" value="2OG-FeII_Oxy_2"/>
    <property type="match status" value="1"/>
</dbReference>
<dbReference type="PROSITE" id="PS50405">
    <property type="entry name" value="GST_CTER"/>
    <property type="match status" value="1"/>
</dbReference>
<dbReference type="InterPro" id="IPR037151">
    <property type="entry name" value="AlkB-like_sf"/>
</dbReference>
<name>A0A0A1TM82_9HYPO</name>
<evidence type="ECO:0000256" key="1">
    <source>
        <dbReference type="SAM" id="MobiDB-lite"/>
    </source>
</evidence>
<gene>
    <name evidence="4" type="ORF">VHEMI07877</name>
</gene>